<reference evidence="2" key="1">
    <citation type="journal article" date="2019" name="Int. J. Syst. Evol. Microbiol.">
        <title>The Global Catalogue of Microorganisms (GCM) 10K type strain sequencing project: providing services to taxonomists for standard genome sequencing and annotation.</title>
        <authorList>
            <consortium name="The Broad Institute Genomics Platform"/>
            <consortium name="The Broad Institute Genome Sequencing Center for Infectious Disease"/>
            <person name="Wu L."/>
            <person name="Ma J."/>
        </authorList>
    </citation>
    <scope>NUCLEOTIDE SEQUENCE [LARGE SCALE GENOMIC DNA]</scope>
    <source>
        <strain evidence="2">CGMCC 4.7645</strain>
    </source>
</reference>
<accession>A0ABW5G4R6</accession>
<dbReference type="RefSeq" id="WP_378270300.1">
    <property type="nucleotide sequence ID" value="NZ_JBHUKR010000022.1"/>
</dbReference>
<proteinExistence type="predicted"/>
<protein>
    <submittedName>
        <fullName evidence="1">Phage recombination protein Bet</fullName>
    </submittedName>
</protein>
<sequence>MTEMVTYTPPAQTALTIGDEQHQFTEAQQQALTHIGVENASQGDLAVFFHVVKRTGLDPFARQIYMIGRQASERDAAGNWVKVTKQTIQTGIDGYRLIGRRAAARTGETISVEAPEWCRDNGTWVPVWSAAWGLPLAARVTIRRDGQPFTAIANFDEYKQTKRDGSLNAMWTQRPAGQIAKCAEAAAWRMAFPQDLADVYTDDEMGQADNPPPAKPRRETAATLLAPAESAITAEQWRTLGALFKGVDADKQLRITAQLVEREITSPKELTEAEASELIRALEDLADQGPLADMVEALLAPESGTVEPAPEPAAAEPGPVYKPATQAQLTKLHTVLTKLDIGDGEKHQIVGTLARREISTTKHLNRDEIGRVIDTLDGCLKDADPQKALDFALASVDEGGVS</sequence>
<dbReference type="Pfam" id="PF03837">
    <property type="entry name" value="RecT"/>
    <property type="match status" value="1"/>
</dbReference>
<comment type="caution">
    <text evidence="1">The sequence shown here is derived from an EMBL/GenBank/DDBJ whole genome shotgun (WGS) entry which is preliminary data.</text>
</comment>
<evidence type="ECO:0000313" key="2">
    <source>
        <dbReference type="Proteomes" id="UP001597417"/>
    </source>
</evidence>
<keyword evidence="2" id="KW-1185">Reference proteome</keyword>
<evidence type="ECO:0000313" key="1">
    <source>
        <dbReference type="EMBL" id="MFD2421615.1"/>
    </source>
</evidence>
<organism evidence="1 2">
    <name type="scientific">Amycolatopsis pigmentata</name>
    <dbReference type="NCBI Taxonomy" id="450801"/>
    <lineage>
        <taxon>Bacteria</taxon>
        <taxon>Bacillati</taxon>
        <taxon>Actinomycetota</taxon>
        <taxon>Actinomycetes</taxon>
        <taxon>Pseudonocardiales</taxon>
        <taxon>Pseudonocardiaceae</taxon>
        <taxon>Amycolatopsis</taxon>
    </lineage>
</organism>
<name>A0ABW5G4R6_9PSEU</name>
<dbReference type="Proteomes" id="UP001597417">
    <property type="component" value="Unassembled WGS sequence"/>
</dbReference>
<dbReference type="InterPro" id="IPR018330">
    <property type="entry name" value="RecT_fam"/>
</dbReference>
<dbReference type="InterPro" id="IPR010183">
    <property type="entry name" value="Phage_lambda_Bet"/>
</dbReference>
<dbReference type="NCBIfam" id="TIGR01913">
    <property type="entry name" value="bet_lambda"/>
    <property type="match status" value="1"/>
</dbReference>
<dbReference type="EMBL" id="JBHUKR010000022">
    <property type="protein sequence ID" value="MFD2421615.1"/>
    <property type="molecule type" value="Genomic_DNA"/>
</dbReference>
<gene>
    <name evidence="1" type="primary">bet</name>
    <name evidence="1" type="ORF">ACFSXZ_35320</name>
</gene>